<reference evidence="1 2" key="1">
    <citation type="submission" date="2023-07" db="EMBL/GenBank/DDBJ databases">
        <title>Genomic Encyclopedia of Type Strains, Phase IV (KMG-IV): sequencing the most valuable type-strain genomes for metagenomic binning, comparative biology and taxonomic classification.</title>
        <authorList>
            <person name="Goeker M."/>
        </authorList>
    </citation>
    <scope>NUCLEOTIDE SEQUENCE [LARGE SCALE GENOMIC DNA]</scope>
    <source>
        <strain evidence="1 2">DSM 12751</strain>
    </source>
</reference>
<protein>
    <submittedName>
        <fullName evidence="1">Nucleic acid-binding Zn ribbon protein</fullName>
    </submittedName>
</protein>
<name>A0ABT9VW75_9BACI</name>
<evidence type="ECO:0000313" key="2">
    <source>
        <dbReference type="Proteomes" id="UP001235840"/>
    </source>
</evidence>
<dbReference type="InterPro" id="IPR025432">
    <property type="entry name" value="YhfH-like"/>
</dbReference>
<sequence>MSPLSSNVGPKHCRVCSDVITEQFDSYVDTCGKCLGDHSKVLTKADGVWKWEETVE</sequence>
<dbReference type="EMBL" id="JAUSTY010000004">
    <property type="protein sequence ID" value="MDQ0165236.1"/>
    <property type="molecule type" value="Genomic_DNA"/>
</dbReference>
<gene>
    <name evidence="1" type="ORF">J2S11_001136</name>
</gene>
<keyword evidence="2" id="KW-1185">Reference proteome</keyword>
<dbReference type="RefSeq" id="WP_307392059.1">
    <property type="nucleotide sequence ID" value="NZ_BAAADK010000045.1"/>
</dbReference>
<proteinExistence type="predicted"/>
<organism evidence="1 2">
    <name type="scientific">Caldalkalibacillus horti</name>
    <dbReference type="NCBI Taxonomy" id="77523"/>
    <lineage>
        <taxon>Bacteria</taxon>
        <taxon>Bacillati</taxon>
        <taxon>Bacillota</taxon>
        <taxon>Bacilli</taxon>
        <taxon>Bacillales</taxon>
        <taxon>Bacillaceae</taxon>
        <taxon>Caldalkalibacillus</taxon>
    </lineage>
</organism>
<dbReference type="Proteomes" id="UP001235840">
    <property type="component" value="Unassembled WGS sequence"/>
</dbReference>
<dbReference type="Pfam" id="PF14149">
    <property type="entry name" value="YhfH"/>
    <property type="match status" value="1"/>
</dbReference>
<comment type="caution">
    <text evidence="1">The sequence shown here is derived from an EMBL/GenBank/DDBJ whole genome shotgun (WGS) entry which is preliminary data.</text>
</comment>
<evidence type="ECO:0000313" key="1">
    <source>
        <dbReference type="EMBL" id="MDQ0165236.1"/>
    </source>
</evidence>
<accession>A0ABT9VW75</accession>